<dbReference type="EMBL" id="PDUG01000001">
    <property type="protein sequence ID" value="PIC52689.1"/>
    <property type="molecule type" value="Genomic_DNA"/>
</dbReference>
<feature type="compositionally biased region" description="Gly residues" evidence="1">
    <location>
        <begin position="163"/>
        <end position="172"/>
    </location>
</feature>
<proteinExistence type="predicted"/>
<reference evidence="3" key="1">
    <citation type="submission" date="2017-10" db="EMBL/GenBank/DDBJ databases">
        <title>Rapid genome shrinkage in a self-fertile nematode reveals novel sperm competition proteins.</title>
        <authorList>
            <person name="Yin D."/>
            <person name="Schwarz E.M."/>
            <person name="Thomas C.G."/>
            <person name="Felde R.L."/>
            <person name="Korf I.F."/>
            <person name="Cutter A.D."/>
            <person name="Schartner C.M."/>
            <person name="Ralston E.J."/>
            <person name="Meyer B.J."/>
            <person name="Haag E.S."/>
        </authorList>
    </citation>
    <scope>NUCLEOTIDE SEQUENCE [LARGE SCALE GENOMIC DNA]</scope>
    <source>
        <strain evidence="3">JU1422</strain>
    </source>
</reference>
<protein>
    <submittedName>
        <fullName evidence="2">Uncharacterized protein</fullName>
    </submittedName>
</protein>
<gene>
    <name evidence="2" type="primary">Cnig_chr_I.g2689</name>
    <name evidence="2" type="ORF">B9Z55_002689</name>
</gene>
<accession>A0A2G5VLM0</accession>
<evidence type="ECO:0000256" key="1">
    <source>
        <dbReference type="SAM" id="MobiDB-lite"/>
    </source>
</evidence>
<comment type="caution">
    <text evidence="2">The sequence shown here is derived from an EMBL/GenBank/DDBJ whole genome shotgun (WGS) entry which is preliminary data.</text>
</comment>
<feature type="compositionally biased region" description="Low complexity" evidence="1">
    <location>
        <begin position="30"/>
        <end position="43"/>
    </location>
</feature>
<evidence type="ECO:0000313" key="3">
    <source>
        <dbReference type="Proteomes" id="UP000230233"/>
    </source>
</evidence>
<dbReference type="Proteomes" id="UP000230233">
    <property type="component" value="Chromosome I"/>
</dbReference>
<keyword evidence="3" id="KW-1185">Reference proteome</keyword>
<feature type="region of interest" description="Disordered" evidence="1">
    <location>
        <begin position="29"/>
        <end position="178"/>
    </location>
</feature>
<name>A0A2G5VLM0_9PELO</name>
<feature type="compositionally biased region" description="Basic and acidic residues" evidence="1">
    <location>
        <begin position="108"/>
        <end position="133"/>
    </location>
</feature>
<sequence length="195" mass="20306">MLTLFRYTISVILPIVLHVGCSKKKKALVSTTSKSSTMSSATKTLEKIQTGNTGSKISKEATSAPAKSPTKGSDNTKDAKSTVPPPTAKPSVPVDKKKVDGGGMKKRSSGENGKKKSAKSEQETQKMELEKSKKVQKSCMNTAIGGTMMATVREPSKISKVGTAGGDGGDGEGGYEKLGDLSADELKKIAEAAPV</sequence>
<organism evidence="2 3">
    <name type="scientific">Caenorhabditis nigoni</name>
    <dbReference type="NCBI Taxonomy" id="1611254"/>
    <lineage>
        <taxon>Eukaryota</taxon>
        <taxon>Metazoa</taxon>
        <taxon>Ecdysozoa</taxon>
        <taxon>Nematoda</taxon>
        <taxon>Chromadorea</taxon>
        <taxon>Rhabditida</taxon>
        <taxon>Rhabditina</taxon>
        <taxon>Rhabditomorpha</taxon>
        <taxon>Rhabditoidea</taxon>
        <taxon>Rhabditidae</taxon>
        <taxon>Peloderinae</taxon>
        <taxon>Caenorhabditis</taxon>
    </lineage>
</organism>
<dbReference type="OrthoDB" id="5908745at2759"/>
<feature type="compositionally biased region" description="Polar residues" evidence="1">
    <location>
        <begin position="47"/>
        <end position="56"/>
    </location>
</feature>
<dbReference type="AlphaFoldDB" id="A0A2G5VLM0"/>
<evidence type="ECO:0000313" key="2">
    <source>
        <dbReference type="EMBL" id="PIC52689.1"/>
    </source>
</evidence>